<dbReference type="EMBL" id="CATQJL010000316">
    <property type="protein sequence ID" value="CAJ0607308.1"/>
    <property type="molecule type" value="Genomic_DNA"/>
</dbReference>
<dbReference type="GO" id="GO:0050353">
    <property type="term" value="F:trimethyllysine dioxygenase activity"/>
    <property type="evidence" value="ECO:0007669"/>
    <property type="project" value="InterPro"/>
</dbReference>
<comment type="caution">
    <text evidence="12">The sequence shown here is derived from an EMBL/GenBank/DDBJ whole genome shotgun (WGS) entry which is preliminary data.</text>
</comment>
<evidence type="ECO:0000256" key="7">
    <source>
        <dbReference type="ARBA" id="ARBA00022873"/>
    </source>
</evidence>
<evidence type="ECO:0000313" key="13">
    <source>
        <dbReference type="Proteomes" id="UP001176961"/>
    </source>
</evidence>
<evidence type="ECO:0000256" key="8">
    <source>
        <dbReference type="ARBA" id="ARBA00022964"/>
    </source>
</evidence>
<comment type="pathway">
    <text evidence="3">Amine and polyamine biosynthesis; carnitine biosynthesis.</text>
</comment>
<evidence type="ECO:0000256" key="4">
    <source>
        <dbReference type="ARBA" id="ARBA00008654"/>
    </source>
</evidence>
<dbReference type="FunFam" id="3.60.130.10:FF:000001">
    <property type="entry name" value="Trimethyllysine dioxygenase, mitochondrial"/>
    <property type="match status" value="1"/>
</dbReference>
<evidence type="ECO:0000256" key="6">
    <source>
        <dbReference type="ARBA" id="ARBA00022723"/>
    </source>
</evidence>
<protein>
    <recommendedName>
        <fullName evidence="5">Trimethyllysine dioxygenase, mitochondrial</fullName>
    </recommendedName>
</protein>
<dbReference type="GO" id="GO:0045329">
    <property type="term" value="P:carnitine biosynthetic process"/>
    <property type="evidence" value="ECO:0007669"/>
    <property type="project" value="UniProtKB-KW"/>
</dbReference>
<dbReference type="InterPro" id="IPR050411">
    <property type="entry name" value="AlphaKG_dependent_hydroxylases"/>
</dbReference>
<evidence type="ECO:0000256" key="1">
    <source>
        <dbReference type="ARBA" id="ARBA00001954"/>
    </source>
</evidence>
<evidence type="ECO:0000256" key="3">
    <source>
        <dbReference type="ARBA" id="ARBA00005022"/>
    </source>
</evidence>
<sequence>MSVLGAIAKGALRQHKNLEKAPKIVTGILRTLQKNNDALELIIQRGEQRKPLIIPLVWLRDHCRHPRNYNEVTKQRKSNAVDILEKATIDETTQSVNITDGTTLAVRWKDGLESEFHINDLIESALFDQKPETRGINLWKKLNADELPRLEMSSLNMKSFVEMFVKYGFVMVDGVEATAEATEALCKKIAPIHDTFFGAFWVFSNQTQENGEEYHEDTAYGNEEIGPHTDGTYFNQTPGVQVFHCLHPAEEGGDTLLVDGFRCADSLKKANPGAFEMLSKRKIEHHYIEGENTSGALYSTSLEKSVIELDSQGNMVQIRFNPYDRAPFRALKEGEDSILYARDALAYYQSYSAFSSICHAPENSTAISLRPGTVIFLDNYRVLHSRTSFKGWRQMCGCYLSRDNLMAKARPLLPTKIRRFI</sequence>
<dbReference type="PANTHER" id="PTHR10696:SF51">
    <property type="entry name" value="TRIMETHYLLYSINE DIOXYGENASE, MITOCHONDRIAL"/>
    <property type="match status" value="1"/>
</dbReference>
<keyword evidence="9" id="KW-0560">Oxidoreductase</keyword>
<evidence type="ECO:0000313" key="12">
    <source>
        <dbReference type="EMBL" id="CAJ0607308.1"/>
    </source>
</evidence>
<dbReference type="Pfam" id="PF02668">
    <property type="entry name" value="TauD"/>
    <property type="match status" value="1"/>
</dbReference>
<feature type="domain" description="TauD/TfdA-like" evidence="11">
    <location>
        <begin position="154"/>
        <end position="399"/>
    </location>
</feature>
<dbReference type="NCBIfam" id="TIGR02410">
    <property type="entry name" value="carnitine_TMLD"/>
    <property type="match status" value="1"/>
</dbReference>
<dbReference type="AlphaFoldDB" id="A0AA36MET0"/>
<dbReference type="Proteomes" id="UP001176961">
    <property type="component" value="Unassembled WGS sequence"/>
</dbReference>
<organism evidence="12 13">
    <name type="scientific">Cylicocyclus nassatus</name>
    <name type="common">Nematode worm</name>
    <dbReference type="NCBI Taxonomy" id="53992"/>
    <lineage>
        <taxon>Eukaryota</taxon>
        <taxon>Metazoa</taxon>
        <taxon>Ecdysozoa</taxon>
        <taxon>Nematoda</taxon>
        <taxon>Chromadorea</taxon>
        <taxon>Rhabditida</taxon>
        <taxon>Rhabditina</taxon>
        <taxon>Rhabditomorpha</taxon>
        <taxon>Strongyloidea</taxon>
        <taxon>Strongylidae</taxon>
        <taxon>Cylicocyclus</taxon>
    </lineage>
</organism>
<dbReference type="GO" id="GO:0005506">
    <property type="term" value="F:iron ion binding"/>
    <property type="evidence" value="ECO:0007669"/>
    <property type="project" value="InterPro"/>
</dbReference>
<evidence type="ECO:0000256" key="2">
    <source>
        <dbReference type="ARBA" id="ARBA00001961"/>
    </source>
</evidence>
<gene>
    <name evidence="12" type="ORF">CYNAS_LOCUS19291</name>
</gene>
<comment type="cofactor">
    <cofactor evidence="2">
        <name>L-ascorbate</name>
        <dbReference type="ChEBI" id="CHEBI:38290"/>
    </cofactor>
</comment>
<dbReference type="Gene3D" id="3.60.130.10">
    <property type="entry name" value="Clavaminate synthase-like"/>
    <property type="match status" value="1"/>
</dbReference>
<evidence type="ECO:0000259" key="11">
    <source>
        <dbReference type="Pfam" id="PF02668"/>
    </source>
</evidence>
<evidence type="ECO:0000256" key="9">
    <source>
        <dbReference type="ARBA" id="ARBA00023002"/>
    </source>
</evidence>
<dbReference type="GO" id="GO:0005739">
    <property type="term" value="C:mitochondrion"/>
    <property type="evidence" value="ECO:0007669"/>
    <property type="project" value="TreeGrafter"/>
</dbReference>
<dbReference type="CDD" id="cd00250">
    <property type="entry name" value="CAS_like"/>
    <property type="match status" value="1"/>
</dbReference>
<comment type="similarity">
    <text evidence="4">Belongs to the gamma-BBH/TMLD family.</text>
</comment>
<dbReference type="InterPro" id="IPR038492">
    <property type="entry name" value="GBBH-like_N_sf"/>
</dbReference>
<keyword evidence="6" id="KW-0479">Metal-binding</keyword>
<dbReference type="Gene3D" id="3.30.2020.30">
    <property type="match status" value="1"/>
</dbReference>
<comment type="cofactor">
    <cofactor evidence="1">
        <name>Fe(2+)</name>
        <dbReference type="ChEBI" id="CHEBI:29033"/>
    </cofactor>
</comment>
<keyword evidence="8" id="KW-0223">Dioxygenase</keyword>
<dbReference type="InterPro" id="IPR003819">
    <property type="entry name" value="TauD/TfdA-like"/>
</dbReference>
<evidence type="ECO:0000256" key="10">
    <source>
        <dbReference type="ARBA" id="ARBA00023004"/>
    </source>
</evidence>
<keyword evidence="7" id="KW-0124">Carnitine biosynthesis</keyword>
<accession>A0AA36MET0</accession>
<dbReference type="SUPFAM" id="SSF51197">
    <property type="entry name" value="Clavaminate synthase-like"/>
    <property type="match status" value="1"/>
</dbReference>
<proteinExistence type="inferred from homology"/>
<keyword evidence="13" id="KW-1185">Reference proteome</keyword>
<keyword evidence="10" id="KW-0408">Iron</keyword>
<name>A0AA36MET0_CYLNA</name>
<reference evidence="12" key="1">
    <citation type="submission" date="2023-07" db="EMBL/GenBank/DDBJ databases">
        <authorList>
            <consortium name="CYATHOMIX"/>
        </authorList>
    </citation>
    <scope>NUCLEOTIDE SEQUENCE</scope>
    <source>
        <strain evidence="12">N/A</strain>
    </source>
</reference>
<evidence type="ECO:0000256" key="5">
    <source>
        <dbReference type="ARBA" id="ARBA00016835"/>
    </source>
</evidence>
<dbReference type="PANTHER" id="PTHR10696">
    <property type="entry name" value="GAMMA-BUTYROBETAINE HYDROXYLASE-RELATED"/>
    <property type="match status" value="1"/>
</dbReference>
<dbReference type="InterPro" id="IPR042098">
    <property type="entry name" value="TauD-like_sf"/>
</dbReference>
<dbReference type="InterPro" id="IPR012776">
    <property type="entry name" value="Trimethyllysine_dOase"/>
</dbReference>